<gene>
    <name evidence="6" type="ORF">PGLA1383_LOCUS42969</name>
</gene>
<comment type="subcellular location">
    <subcellularLocation>
        <location evidence="1">Membrane</location>
        <topology evidence="1">Multi-pass membrane protein</topology>
    </subcellularLocation>
</comment>
<organism evidence="6 7">
    <name type="scientific">Polarella glacialis</name>
    <name type="common">Dinoflagellate</name>
    <dbReference type="NCBI Taxonomy" id="89957"/>
    <lineage>
        <taxon>Eukaryota</taxon>
        <taxon>Sar</taxon>
        <taxon>Alveolata</taxon>
        <taxon>Dinophyceae</taxon>
        <taxon>Suessiales</taxon>
        <taxon>Suessiaceae</taxon>
        <taxon>Polarella</taxon>
    </lineage>
</organism>
<dbReference type="PANTHER" id="PTHR12570:SF65">
    <property type="entry name" value="MAGNESIUM TRANSPORTER NIPA9-RELATED"/>
    <property type="match status" value="1"/>
</dbReference>
<dbReference type="GO" id="GO:0016020">
    <property type="term" value="C:membrane"/>
    <property type="evidence" value="ECO:0007669"/>
    <property type="project" value="UniProtKB-SubCell"/>
</dbReference>
<dbReference type="OrthoDB" id="165382at2759"/>
<dbReference type="SUPFAM" id="SSF103481">
    <property type="entry name" value="Multidrug resistance efflux transporter EmrE"/>
    <property type="match status" value="1"/>
</dbReference>
<name>A0A813GSQ6_POLGL</name>
<dbReference type="PANTHER" id="PTHR12570">
    <property type="match status" value="1"/>
</dbReference>
<dbReference type="Pfam" id="PF05653">
    <property type="entry name" value="Mg_trans_NIPA"/>
    <property type="match status" value="1"/>
</dbReference>
<feature type="transmembrane region" description="Helical" evidence="5">
    <location>
        <begin position="284"/>
        <end position="303"/>
    </location>
</feature>
<keyword evidence="4 5" id="KW-0472">Membrane</keyword>
<evidence type="ECO:0000313" key="6">
    <source>
        <dbReference type="EMBL" id="CAE8625992.1"/>
    </source>
</evidence>
<dbReference type="AlphaFoldDB" id="A0A813GSQ6"/>
<dbReference type="InterPro" id="IPR008521">
    <property type="entry name" value="Mg_trans_NIPA"/>
</dbReference>
<evidence type="ECO:0000256" key="1">
    <source>
        <dbReference type="ARBA" id="ARBA00004141"/>
    </source>
</evidence>
<evidence type="ECO:0000256" key="3">
    <source>
        <dbReference type="ARBA" id="ARBA00022989"/>
    </source>
</evidence>
<proteinExistence type="predicted"/>
<evidence type="ECO:0000256" key="2">
    <source>
        <dbReference type="ARBA" id="ARBA00022692"/>
    </source>
</evidence>
<dbReference type="OMA" id="ASLMIMK"/>
<keyword evidence="2 5" id="KW-0812">Transmembrane</keyword>
<evidence type="ECO:0000313" key="7">
    <source>
        <dbReference type="Proteomes" id="UP000654075"/>
    </source>
</evidence>
<dbReference type="InterPro" id="IPR037185">
    <property type="entry name" value="EmrE-like"/>
</dbReference>
<accession>A0A813GSQ6</accession>
<feature type="transmembrane region" description="Helical" evidence="5">
    <location>
        <begin position="6"/>
        <end position="32"/>
    </location>
</feature>
<keyword evidence="3 5" id="KW-1133">Transmembrane helix</keyword>
<reference evidence="6" key="1">
    <citation type="submission" date="2021-02" db="EMBL/GenBank/DDBJ databases">
        <authorList>
            <person name="Dougan E. K."/>
            <person name="Rhodes N."/>
            <person name="Thang M."/>
            <person name="Chan C."/>
        </authorList>
    </citation>
    <scope>NUCLEOTIDE SEQUENCE</scope>
</reference>
<feature type="transmembrane region" description="Helical" evidence="5">
    <location>
        <begin position="225"/>
        <end position="245"/>
    </location>
</feature>
<dbReference type="EMBL" id="CAJNNV010028871">
    <property type="protein sequence ID" value="CAE8625992.1"/>
    <property type="molecule type" value="Genomic_DNA"/>
</dbReference>
<dbReference type="Proteomes" id="UP000654075">
    <property type="component" value="Unassembled WGS sequence"/>
</dbReference>
<feature type="transmembrane region" description="Helical" evidence="5">
    <location>
        <begin position="77"/>
        <end position="98"/>
    </location>
</feature>
<protein>
    <recommendedName>
        <fullName evidence="8">Magnesium transporter</fullName>
    </recommendedName>
</protein>
<feature type="transmembrane region" description="Helical" evidence="5">
    <location>
        <begin position="110"/>
        <end position="128"/>
    </location>
</feature>
<feature type="transmembrane region" description="Helical" evidence="5">
    <location>
        <begin position="187"/>
        <end position="205"/>
    </location>
</feature>
<keyword evidence="7" id="KW-1185">Reference proteome</keyword>
<evidence type="ECO:0008006" key="8">
    <source>
        <dbReference type="Google" id="ProtNLM"/>
    </source>
</evidence>
<feature type="transmembrane region" description="Helical" evidence="5">
    <location>
        <begin position="53"/>
        <end position="71"/>
    </location>
</feature>
<evidence type="ECO:0000256" key="5">
    <source>
        <dbReference type="SAM" id="Phobius"/>
    </source>
</evidence>
<feature type="transmembrane region" description="Helical" evidence="5">
    <location>
        <begin position="148"/>
        <end position="167"/>
    </location>
</feature>
<sequence length="326" mass="35129">MFQSQLQAWQLCIVLVFLTLGAFSSAVGLLLMKKSADTESYFPFYHRRLWFQGFLFLFVNATVIDLMIFSVTPLAVIAPFSGLTIVFSTLLAHFGYVTAKEDISASQWKAISAVCIGVFTISVSGPRASGEVSNGNIQELVFSRSFEALAVVSILGIVVSLAALLLYGGRDRDGKDGKDALSENYYVILLAYGSASCGAMSQLCLKVVSMELNPAKQADGANWDWNTFACGLAGLAVFAPLQLYMLNSTLVISPTSYAVPLYQTLLVLLSILAGGTFFKEFAAVSTDSFVVFIAGVVLALAGLERLTSAKSQNDVGENERLLRPEP</sequence>
<feature type="transmembrane region" description="Helical" evidence="5">
    <location>
        <begin position="257"/>
        <end position="278"/>
    </location>
</feature>
<evidence type="ECO:0000256" key="4">
    <source>
        <dbReference type="ARBA" id="ARBA00023136"/>
    </source>
</evidence>
<dbReference type="GO" id="GO:0015095">
    <property type="term" value="F:magnesium ion transmembrane transporter activity"/>
    <property type="evidence" value="ECO:0007669"/>
    <property type="project" value="InterPro"/>
</dbReference>
<comment type="caution">
    <text evidence="6">The sequence shown here is derived from an EMBL/GenBank/DDBJ whole genome shotgun (WGS) entry which is preliminary data.</text>
</comment>
<dbReference type="Gene3D" id="1.10.3730.20">
    <property type="match status" value="1"/>
</dbReference>